<feature type="compositionally biased region" description="Low complexity" evidence="2">
    <location>
        <begin position="69"/>
        <end position="84"/>
    </location>
</feature>
<evidence type="ECO:0000259" key="3">
    <source>
        <dbReference type="SMART" id="SM00746"/>
    </source>
</evidence>
<comment type="similarity">
    <text evidence="1">Belongs to the eukaryotic ribosomal protein eL24 family.</text>
</comment>
<accession>T1B5Y0</accession>
<dbReference type="GO" id="GO:0003735">
    <property type="term" value="F:structural constituent of ribosome"/>
    <property type="evidence" value="ECO:0007669"/>
    <property type="project" value="InterPro"/>
</dbReference>
<dbReference type="EMBL" id="AUZY01004333">
    <property type="protein sequence ID" value="EQD63843.1"/>
    <property type="molecule type" value="Genomic_DNA"/>
</dbReference>
<feature type="domain" description="TRASH" evidence="3">
    <location>
        <begin position="7"/>
        <end position="45"/>
    </location>
</feature>
<keyword evidence="4" id="KW-0687">Ribonucleoprotein</keyword>
<dbReference type="InterPro" id="IPR055345">
    <property type="entry name" value="Ribosomal_eL24-rel_arc"/>
</dbReference>
<dbReference type="GO" id="GO:0005840">
    <property type="term" value="C:ribosome"/>
    <property type="evidence" value="ECO:0007669"/>
    <property type="project" value="UniProtKB-KW"/>
</dbReference>
<evidence type="ECO:0000256" key="1">
    <source>
        <dbReference type="ARBA" id="ARBA00005647"/>
    </source>
</evidence>
<keyword evidence="4" id="KW-0689">Ribosomal protein</keyword>
<reference evidence="4" key="2">
    <citation type="journal article" date="2014" name="ISME J.">
        <title>Microbial stratification in low pH oxic and suboxic macroscopic growths along an acid mine drainage.</title>
        <authorList>
            <person name="Mendez-Garcia C."/>
            <person name="Mesa V."/>
            <person name="Sprenger R.R."/>
            <person name="Richter M."/>
            <person name="Diez M.S."/>
            <person name="Solano J."/>
            <person name="Bargiela R."/>
            <person name="Golyshina O.V."/>
            <person name="Manteca A."/>
            <person name="Ramos J.L."/>
            <person name="Gallego J.R."/>
            <person name="Llorente I."/>
            <person name="Martins Dos Santos V.A."/>
            <person name="Jensen O.N."/>
            <person name="Pelaez A.I."/>
            <person name="Sanchez J."/>
            <person name="Ferrer M."/>
        </authorList>
    </citation>
    <scope>NUCLEOTIDE SEQUENCE</scope>
</reference>
<feature type="compositionally biased region" description="Basic residues" evidence="2">
    <location>
        <begin position="47"/>
        <end position="60"/>
    </location>
</feature>
<proteinExistence type="inferred from homology"/>
<dbReference type="InterPro" id="IPR011017">
    <property type="entry name" value="TRASH_dom"/>
</dbReference>
<dbReference type="AlphaFoldDB" id="T1B5Y0"/>
<dbReference type="SUPFAM" id="SSF57716">
    <property type="entry name" value="Glucocorticoid receptor-like (DNA-binding domain)"/>
    <property type="match status" value="1"/>
</dbReference>
<feature type="region of interest" description="Disordered" evidence="2">
    <location>
        <begin position="47"/>
        <end position="129"/>
    </location>
</feature>
<dbReference type="InterPro" id="IPR038630">
    <property type="entry name" value="L24e/L24_sf"/>
</dbReference>
<name>T1B5Y0_9ZZZZ</name>
<comment type="caution">
    <text evidence="4">The sequence shown here is derived from an EMBL/GenBank/DDBJ whole genome shotgun (WGS) entry which is preliminary data.</text>
</comment>
<gene>
    <name evidence="4" type="ORF">B1B_06822</name>
</gene>
<evidence type="ECO:0000256" key="2">
    <source>
        <dbReference type="SAM" id="MobiDB-lite"/>
    </source>
</evidence>
<dbReference type="Gene3D" id="2.30.170.20">
    <property type="entry name" value="Ribosomal protein L24e"/>
    <property type="match status" value="1"/>
</dbReference>
<protein>
    <submittedName>
        <fullName evidence="4">50S ribosomal protein L24E</fullName>
    </submittedName>
</protein>
<dbReference type="NCBIfam" id="NF034186">
    <property type="entry name" value="PRK14891.1-1"/>
    <property type="match status" value="1"/>
</dbReference>
<reference evidence="4" key="1">
    <citation type="submission" date="2013-08" db="EMBL/GenBank/DDBJ databases">
        <authorList>
            <person name="Mendez C."/>
            <person name="Richter M."/>
            <person name="Ferrer M."/>
            <person name="Sanchez J."/>
        </authorList>
    </citation>
    <scope>NUCLEOTIDE SEQUENCE</scope>
</reference>
<dbReference type="Pfam" id="PF01246">
    <property type="entry name" value="Ribosomal_L24e"/>
    <property type="match status" value="1"/>
</dbReference>
<dbReference type="SMART" id="SM00746">
    <property type="entry name" value="TRASH"/>
    <property type="match status" value="1"/>
</dbReference>
<evidence type="ECO:0000313" key="4">
    <source>
        <dbReference type="EMBL" id="EQD63843.1"/>
    </source>
</evidence>
<dbReference type="InterPro" id="IPR000988">
    <property type="entry name" value="Ribosomal_eL24-rel_N"/>
</dbReference>
<organism evidence="4">
    <name type="scientific">mine drainage metagenome</name>
    <dbReference type="NCBI Taxonomy" id="410659"/>
    <lineage>
        <taxon>unclassified sequences</taxon>
        <taxon>metagenomes</taxon>
        <taxon>ecological metagenomes</taxon>
    </lineage>
</organism>
<sequence length="129" mass="13846">MVVKRQCSFCADEIEPGTGMMFVKRDGTVYNFCSGSCRKQQLHLGRVGHRRKWTRAHAQKKATEQTGGRAAQNRAAAKAAQNPEPTAPAPGAPAPELAEPAPEPATPETKPKTRRRPKAEAADADSASP</sequence>